<feature type="transmembrane region" description="Helical" evidence="2">
    <location>
        <begin position="52"/>
        <end position="70"/>
    </location>
</feature>
<keyword evidence="4" id="KW-1185">Reference proteome</keyword>
<dbReference type="RefSeq" id="WP_198061176.1">
    <property type="nucleotide sequence ID" value="NZ_CP065856.1"/>
</dbReference>
<evidence type="ECO:0000313" key="4">
    <source>
        <dbReference type="Proteomes" id="UP000595001"/>
    </source>
</evidence>
<dbReference type="Proteomes" id="UP000595001">
    <property type="component" value="Chromosome"/>
</dbReference>
<feature type="region of interest" description="Disordered" evidence="1">
    <location>
        <begin position="1"/>
        <end position="24"/>
    </location>
</feature>
<dbReference type="AlphaFoldDB" id="A0A7T3FXD3"/>
<evidence type="ECO:0000313" key="3">
    <source>
        <dbReference type="EMBL" id="QPV62371.1"/>
    </source>
</evidence>
<dbReference type="EMBL" id="CP065856">
    <property type="protein sequence ID" value="QPV62371.1"/>
    <property type="molecule type" value="Genomic_DNA"/>
</dbReference>
<evidence type="ECO:0000256" key="1">
    <source>
        <dbReference type="SAM" id="MobiDB-lite"/>
    </source>
</evidence>
<feature type="compositionally biased region" description="Acidic residues" evidence="1">
    <location>
        <begin position="1"/>
        <end position="11"/>
    </location>
</feature>
<sequence>MSDWSDLQEDIISEHRRDSSQSDAEIAAELGCSASYVNQTRNEYDEAEESSGGGLLMLAIVVVLVLFFIAQNGGT</sequence>
<keyword evidence="2" id="KW-0812">Transmembrane</keyword>
<organism evidence="3 4">
    <name type="scientific">Halosimplex litoreum</name>
    <dbReference type="NCBI Taxonomy" id="1198301"/>
    <lineage>
        <taxon>Archaea</taxon>
        <taxon>Methanobacteriati</taxon>
        <taxon>Methanobacteriota</taxon>
        <taxon>Stenosarchaea group</taxon>
        <taxon>Halobacteria</taxon>
        <taxon>Halobacteriales</taxon>
        <taxon>Haloarculaceae</taxon>
        <taxon>Halosimplex</taxon>
    </lineage>
</organism>
<name>A0A7T3FXD3_9EURY</name>
<keyword evidence="2" id="KW-0472">Membrane</keyword>
<keyword evidence="2" id="KW-1133">Transmembrane helix</keyword>
<gene>
    <name evidence="3" type="ORF">I7X12_16755</name>
</gene>
<dbReference type="KEGG" id="hlt:I7X12_16755"/>
<evidence type="ECO:0000256" key="2">
    <source>
        <dbReference type="SAM" id="Phobius"/>
    </source>
</evidence>
<dbReference type="GeneID" id="60590178"/>
<protein>
    <submittedName>
        <fullName evidence="3">Uncharacterized protein</fullName>
    </submittedName>
</protein>
<proteinExistence type="predicted"/>
<reference evidence="3 4" key="1">
    <citation type="submission" date="2020-12" db="EMBL/GenBank/DDBJ databases">
        <title>Halosimplex halophilum sp. nov. and Halosimplex salinum sp. nov., two new members of the genus Halosimplex.</title>
        <authorList>
            <person name="Cui H.L."/>
        </authorList>
    </citation>
    <scope>NUCLEOTIDE SEQUENCE [LARGE SCALE GENOMIC DNA]</scope>
    <source>
        <strain evidence="3 4">YGH94</strain>
    </source>
</reference>
<accession>A0A7T3FXD3</accession>